<evidence type="ECO:0000313" key="2">
    <source>
        <dbReference type="Proteomes" id="UP001427805"/>
    </source>
</evidence>
<protein>
    <recommendedName>
        <fullName evidence="3">Baseplate protein J-like domain-containing protein</fullName>
    </recommendedName>
</protein>
<name>A0ABV0B9C5_9SPHN</name>
<proteinExistence type="predicted"/>
<evidence type="ECO:0008006" key="3">
    <source>
        <dbReference type="Google" id="ProtNLM"/>
    </source>
</evidence>
<reference evidence="1 2" key="1">
    <citation type="submission" date="2024-05" db="EMBL/GenBank/DDBJ databases">
        <title>Sphingomonas sp. HF-S3 16S ribosomal RNA gene Genome sequencing and assembly.</title>
        <authorList>
            <person name="Lee H."/>
        </authorList>
    </citation>
    <scope>NUCLEOTIDE SEQUENCE [LARGE SCALE GENOMIC DNA]</scope>
    <source>
        <strain evidence="1 2">HF-S3</strain>
    </source>
</reference>
<accession>A0ABV0B9C5</accession>
<gene>
    <name evidence="1" type="ORF">TPR58_13465</name>
</gene>
<evidence type="ECO:0000313" key="1">
    <source>
        <dbReference type="EMBL" id="MEN3748178.1"/>
    </source>
</evidence>
<sequence>MSGTDHDVALAGTAAPGFAIAPLATTRVSGSALVPACDDVGDGSDGLEREREVVFSSIDLTAWAAAALAAIDSLFLLDRAARIRAVDAARATALEAHRKALVEAIVTTLRPVAGMIATAAETEAARTAWRAALQLRLAAVYPKTASAAWQMPEVPAVAALDAVAPAEPDSIAAAARWSYSAIFAQVPTARDEFRVSILINDAEPAGASPPMPAPDPALFRALARLASAWPLVEPKLIAALNEGRTEVSAAALAQVDGLIGDLAAAWAGTGEREEASPHERQALAGDAQQSRWDYAFDFAAQPEVTATRSATTGDLPRWPAIDGFRTPAEDGKAEGRYTAVRPAPTRGLALRWDDLPVAVVQVVRMETGLRHDTTPSQAGKVGVATADPAFVLLSPSGPAAPPVVPATRIAARPFRIETDAATLSAALDTVIAALLIRDALPGYRRPDIAIRVEASHVTRLSDGDEMEVAVPILLADRTVSQGPSATPPMATAQTWRENLVGALVDWHDMTADQEVGLLRLAISLSLPDAAPRAPLLRIDAIDIPVPGESGDWWR</sequence>
<keyword evidence="2" id="KW-1185">Reference proteome</keyword>
<dbReference type="RefSeq" id="WP_346247189.1">
    <property type="nucleotide sequence ID" value="NZ_JBDIZK010000007.1"/>
</dbReference>
<comment type="caution">
    <text evidence="1">The sequence shown here is derived from an EMBL/GenBank/DDBJ whole genome shotgun (WGS) entry which is preliminary data.</text>
</comment>
<dbReference type="EMBL" id="JBDIZK010000007">
    <property type="protein sequence ID" value="MEN3748178.1"/>
    <property type="molecule type" value="Genomic_DNA"/>
</dbReference>
<dbReference type="Proteomes" id="UP001427805">
    <property type="component" value="Unassembled WGS sequence"/>
</dbReference>
<organism evidence="1 2">
    <name type="scientific">Sphingomonas rustica</name>
    <dbReference type="NCBI Taxonomy" id="3103142"/>
    <lineage>
        <taxon>Bacteria</taxon>
        <taxon>Pseudomonadati</taxon>
        <taxon>Pseudomonadota</taxon>
        <taxon>Alphaproteobacteria</taxon>
        <taxon>Sphingomonadales</taxon>
        <taxon>Sphingomonadaceae</taxon>
        <taxon>Sphingomonas</taxon>
    </lineage>
</organism>